<name>A0A2A9FEV2_9PSEU</name>
<organism evidence="1 2">
    <name type="scientific">Amycolatopsis sulphurea</name>
    <dbReference type="NCBI Taxonomy" id="76022"/>
    <lineage>
        <taxon>Bacteria</taxon>
        <taxon>Bacillati</taxon>
        <taxon>Actinomycetota</taxon>
        <taxon>Actinomycetes</taxon>
        <taxon>Pseudonocardiales</taxon>
        <taxon>Pseudonocardiaceae</taxon>
        <taxon>Amycolatopsis</taxon>
    </lineage>
</organism>
<evidence type="ECO:0000313" key="2">
    <source>
        <dbReference type="Proteomes" id="UP000243542"/>
    </source>
</evidence>
<gene>
    <name evidence="1" type="ORF">ATK36_4228</name>
</gene>
<dbReference type="RefSeq" id="WP_098513061.1">
    <property type="nucleotide sequence ID" value="NZ_JBIAKZ010000001.1"/>
</dbReference>
<keyword evidence="2" id="KW-1185">Reference proteome</keyword>
<dbReference type="AlphaFoldDB" id="A0A2A9FEV2"/>
<dbReference type="EMBL" id="PDJK01000002">
    <property type="protein sequence ID" value="PFG49102.1"/>
    <property type="molecule type" value="Genomic_DNA"/>
</dbReference>
<reference evidence="1 2" key="1">
    <citation type="submission" date="2017-10" db="EMBL/GenBank/DDBJ databases">
        <title>Sequencing the genomes of 1000 actinobacteria strains.</title>
        <authorList>
            <person name="Klenk H.-P."/>
        </authorList>
    </citation>
    <scope>NUCLEOTIDE SEQUENCE [LARGE SCALE GENOMIC DNA]</scope>
    <source>
        <strain evidence="1 2">DSM 46092</strain>
    </source>
</reference>
<comment type="caution">
    <text evidence="1">The sequence shown here is derived from an EMBL/GenBank/DDBJ whole genome shotgun (WGS) entry which is preliminary data.</text>
</comment>
<evidence type="ECO:0000313" key="1">
    <source>
        <dbReference type="EMBL" id="PFG49102.1"/>
    </source>
</evidence>
<dbReference type="Proteomes" id="UP000243542">
    <property type="component" value="Unassembled WGS sequence"/>
</dbReference>
<accession>A0A2A9FEV2</accession>
<proteinExistence type="predicted"/>
<protein>
    <submittedName>
        <fullName evidence="1">Uncharacterized protein</fullName>
    </submittedName>
</protein>
<sequence>MVRGKEATSARAWPASTLWACAPTMRDGVLPVANAAGLPSDPHIGPRVLQQDIQQVLEWSTGSTTT</sequence>